<proteinExistence type="predicted"/>
<organism evidence="1 2">
    <name type="scientific">Panagrolaimus davidi</name>
    <dbReference type="NCBI Taxonomy" id="227884"/>
    <lineage>
        <taxon>Eukaryota</taxon>
        <taxon>Metazoa</taxon>
        <taxon>Ecdysozoa</taxon>
        <taxon>Nematoda</taxon>
        <taxon>Chromadorea</taxon>
        <taxon>Rhabditida</taxon>
        <taxon>Tylenchina</taxon>
        <taxon>Panagrolaimomorpha</taxon>
        <taxon>Panagrolaimoidea</taxon>
        <taxon>Panagrolaimidae</taxon>
        <taxon>Panagrolaimus</taxon>
    </lineage>
</organism>
<keyword evidence="1" id="KW-1185">Reference proteome</keyword>
<protein>
    <submittedName>
        <fullName evidence="2">Uncharacterized protein</fullName>
    </submittedName>
</protein>
<sequence length="169" mass="19733">MVFFTSEELAYCFTDKDKKAKCNACRLTIPYEEASKRFLHDPTVGHHSSCGESKDDVMKEQNRRFFLLTIDGEDSQSRNAKKLLESYLIQYEHKHGKLDENEKRKESKNMKSRIDRVTHKAPEKDKLSKIDKMFHLINDSIGDDADLELERTMDLLVINVVSLMTFKIE</sequence>
<dbReference type="AlphaFoldDB" id="A0A914PI99"/>
<evidence type="ECO:0000313" key="2">
    <source>
        <dbReference type="WBParaSite" id="PDA_v2.g18095.t1"/>
    </source>
</evidence>
<evidence type="ECO:0000313" key="1">
    <source>
        <dbReference type="Proteomes" id="UP000887578"/>
    </source>
</evidence>
<reference evidence="2" key="1">
    <citation type="submission" date="2022-11" db="UniProtKB">
        <authorList>
            <consortium name="WormBaseParasite"/>
        </authorList>
    </citation>
    <scope>IDENTIFICATION</scope>
</reference>
<accession>A0A914PI99</accession>
<name>A0A914PI99_9BILA</name>
<dbReference type="Proteomes" id="UP000887578">
    <property type="component" value="Unplaced"/>
</dbReference>
<dbReference type="WBParaSite" id="PDA_v2.g18095.t1">
    <property type="protein sequence ID" value="PDA_v2.g18095.t1"/>
    <property type="gene ID" value="PDA_v2.g18095"/>
</dbReference>